<evidence type="ECO:0000256" key="1">
    <source>
        <dbReference type="SAM" id="MobiDB-lite"/>
    </source>
</evidence>
<comment type="caution">
    <text evidence="2">The sequence shown here is derived from an EMBL/GenBank/DDBJ whole genome shotgun (WGS) entry which is preliminary data.</text>
</comment>
<keyword evidence="3" id="KW-1185">Reference proteome</keyword>
<dbReference type="AlphaFoldDB" id="A0AAE1AQ32"/>
<dbReference type="Proteomes" id="UP001283361">
    <property type="component" value="Unassembled WGS sequence"/>
</dbReference>
<dbReference type="EMBL" id="JAWDGP010001430">
    <property type="protein sequence ID" value="KAK3791808.1"/>
    <property type="molecule type" value="Genomic_DNA"/>
</dbReference>
<organism evidence="2 3">
    <name type="scientific">Elysia crispata</name>
    <name type="common">lettuce slug</name>
    <dbReference type="NCBI Taxonomy" id="231223"/>
    <lineage>
        <taxon>Eukaryota</taxon>
        <taxon>Metazoa</taxon>
        <taxon>Spiralia</taxon>
        <taxon>Lophotrochozoa</taxon>
        <taxon>Mollusca</taxon>
        <taxon>Gastropoda</taxon>
        <taxon>Heterobranchia</taxon>
        <taxon>Euthyneura</taxon>
        <taxon>Panpulmonata</taxon>
        <taxon>Sacoglossa</taxon>
        <taxon>Placobranchoidea</taxon>
        <taxon>Plakobranchidae</taxon>
        <taxon>Elysia</taxon>
    </lineage>
</organism>
<feature type="region of interest" description="Disordered" evidence="1">
    <location>
        <begin position="64"/>
        <end position="93"/>
    </location>
</feature>
<feature type="compositionally biased region" description="Polar residues" evidence="1">
    <location>
        <begin position="80"/>
        <end position="93"/>
    </location>
</feature>
<proteinExistence type="predicted"/>
<name>A0AAE1AQ32_9GAST</name>
<protein>
    <submittedName>
        <fullName evidence="2">Uncharacterized protein</fullName>
    </submittedName>
</protein>
<accession>A0AAE1AQ32</accession>
<evidence type="ECO:0000313" key="3">
    <source>
        <dbReference type="Proteomes" id="UP001283361"/>
    </source>
</evidence>
<gene>
    <name evidence="2" type="ORF">RRG08_028956</name>
</gene>
<reference evidence="2" key="1">
    <citation type="journal article" date="2023" name="G3 (Bethesda)">
        <title>A reference genome for the long-term kleptoplast-retaining sea slug Elysia crispata morphotype clarki.</title>
        <authorList>
            <person name="Eastman K.E."/>
            <person name="Pendleton A.L."/>
            <person name="Shaikh M.A."/>
            <person name="Suttiyut T."/>
            <person name="Ogas R."/>
            <person name="Tomko P."/>
            <person name="Gavelis G."/>
            <person name="Widhalm J.R."/>
            <person name="Wisecaver J.H."/>
        </authorList>
    </citation>
    <scope>NUCLEOTIDE SEQUENCE</scope>
    <source>
        <strain evidence="2">ECLA1</strain>
    </source>
</reference>
<evidence type="ECO:0000313" key="2">
    <source>
        <dbReference type="EMBL" id="KAK3791808.1"/>
    </source>
</evidence>
<sequence length="115" mass="12959">MEANEINVNVSFSCEGTRWNLETDRLNERSVSCINVFSGSAFLLLDVITIKTIRVALSKRSFQPHRVNAAKHQSEPDLGDNSTSRADQPIKTVSSIERRAEASQLFKIGHHRHIQ</sequence>